<keyword evidence="2" id="KW-1185">Reference proteome</keyword>
<evidence type="ECO:0000313" key="2">
    <source>
        <dbReference type="Proteomes" id="UP000094487"/>
    </source>
</evidence>
<sequence>MDKIEASVLMPAEAQGLDHYARYYGRDRDGSVRGVFTYPFAANSSDAQCEELGKGIIPCEEPKLPYPMLEAGERMWLKRGEDLPGISDGRCSVIEFTIPPEVVARPDQRWRIKLQCNGR</sequence>
<proteinExistence type="predicted"/>
<dbReference type="Proteomes" id="UP000094487">
    <property type="component" value="Unassembled WGS sequence"/>
</dbReference>
<dbReference type="EMBL" id="MDDS01000081">
    <property type="protein sequence ID" value="ODP36130.1"/>
    <property type="molecule type" value="Genomic_DNA"/>
</dbReference>
<evidence type="ECO:0000313" key="1">
    <source>
        <dbReference type="EMBL" id="ODP36130.1"/>
    </source>
</evidence>
<protein>
    <submittedName>
        <fullName evidence="1">Uncharacterized protein</fullName>
    </submittedName>
</protein>
<dbReference type="STRING" id="1888892.BFL28_06885"/>
<organism evidence="1 2">
    <name type="scientific">Sphingomonas turrisvirgatae</name>
    <dbReference type="NCBI Taxonomy" id="1888892"/>
    <lineage>
        <taxon>Bacteria</taxon>
        <taxon>Pseudomonadati</taxon>
        <taxon>Pseudomonadota</taxon>
        <taxon>Alphaproteobacteria</taxon>
        <taxon>Sphingomonadales</taxon>
        <taxon>Sphingomonadaceae</taxon>
        <taxon>Sphingomonas</taxon>
    </lineage>
</organism>
<comment type="caution">
    <text evidence="1">The sequence shown here is derived from an EMBL/GenBank/DDBJ whole genome shotgun (WGS) entry which is preliminary data.</text>
</comment>
<gene>
    <name evidence="1" type="ORF">BFL28_06885</name>
</gene>
<reference evidence="1 2" key="1">
    <citation type="submission" date="2016-08" db="EMBL/GenBank/DDBJ databases">
        <title>Draft genome of the agarase producing Sphingomonas sp. MCT13.</title>
        <authorList>
            <person name="D'Andrea M.M."/>
            <person name="Rossolini G.M."/>
            <person name="Thaller M.C."/>
        </authorList>
    </citation>
    <scope>NUCLEOTIDE SEQUENCE [LARGE SCALE GENOMIC DNA]</scope>
    <source>
        <strain evidence="1 2">MCT13</strain>
    </source>
</reference>
<dbReference type="AlphaFoldDB" id="A0A1E3LTI2"/>
<accession>A0A1E3LTI2</accession>
<name>A0A1E3LTI2_9SPHN</name>